<organism evidence="2">
    <name type="scientific">uncultured Caudovirales phage</name>
    <dbReference type="NCBI Taxonomy" id="2100421"/>
    <lineage>
        <taxon>Viruses</taxon>
        <taxon>Duplodnaviria</taxon>
        <taxon>Heunggongvirae</taxon>
        <taxon>Uroviricota</taxon>
        <taxon>Caudoviricetes</taxon>
        <taxon>Peduoviridae</taxon>
        <taxon>Maltschvirus</taxon>
        <taxon>Maltschvirus maltsch</taxon>
    </lineage>
</organism>
<reference evidence="2" key="1">
    <citation type="submission" date="2020-04" db="EMBL/GenBank/DDBJ databases">
        <authorList>
            <person name="Chiriac C."/>
            <person name="Salcher M."/>
            <person name="Ghai R."/>
            <person name="Kavagutti S V."/>
        </authorList>
    </citation>
    <scope>NUCLEOTIDE SEQUENCE</scope>
</reference>
<sequence>MGTTKRLASTGVLVLIVVLGMINWTLEPGMWVYLVTWIPLVTYVIGSTKSPAWKYARGAWREWKARRVCTWPDKSNG</sequence>
<keyword evidence="1" id="KW-0812">Transmembrane</keyword>
<keyword evidence="1" id="KW-1133">Transmembrane helix</keyword>
<evidence type="ECO:0000313" key="2">
    <source>
        <dbReference type="EMBL" id="CAB4139147.1"/>
    </source>
</evidence>
<accession>A0A6J5M1G8</accession>
<evidence type="ECO:0000256" key="1">
    <source>
        <dbReference type="SAM" id="Phobius"/>
    </source>
</evidence>
<feature type="transmembrane region" description="Helical" evidence="1">
    <location>
        <begin position="7"/>
        <end position="24"/>
    </location>
</feature>
<name>A0A6J5M1G8_9CAUD</name>
<keyword evidence="1" id="KW-0472">Membrane</keyword>
<proteinExistence type="predicted"/>
<protein>
    <submittedName>
        <fullName evidence="2">Uncharacterized protein</fullName>
    </submittedName>
</protein>
<feature type="transmembrane region" description="Helical" evidence="1">
    <location>
        <begin position="30"/>
        <end position="48"/>
    </location>
</feature>
<dbReference type="EMBL" id="LR796362">
    <property type="protein sequence ID" value="CAB4139147.1"/>
    <property type="molecule type" value="Genomic_DNA"/>
</dbReference>
<gene>
    <name evidence="2" type="ORF">UFOVP350_45</name>
</gene>